<evidence type="ECO:0000259" key="3">
    <source>
        <dbReference type="Pfam" id="PF20152"/>
    </source>
</evidence>
<feature type="region of interest" description="Disordered" evidence="1">
    <location>
        <begin position="306"/>
        <end position="345"/>
    </location>
</feature>
<feature type="transmembrane region" description="Helical" evidence="2">
    <location>
        <begin position="116"/>
        <end position="144"/>
    </location>
</feature>
<gene>
    <name evidence="4" type="ORF">JAAARDRAFT_35590</name>
</gene>
<dbReference type="Proteomes" id="UP000027265">
    <property type="component" value="Unassembled WGS sequence"/>
</dbReference>
<dbReference type="PANTHER" id="PTHR40465">
    <property type="entry name" value="CHROMOSOME 1, WHOLE GENOME SHOTGUN SEQUENCE"/>
    <property type="match status" value="1"/>
</dbReference>
<protein>
    <recommendedName>
        <fullName evidence="3">DUF6534 domain-containing protein</fullName>
    </recommendedName>
</protein>
<feature type="domain" description="DUF6534" evidence="3">
    <location>
        <begin position="163"/>
        <end position="248"/>
    </location>
</feature>
<accession>A0A067Q330</accession>
<sequence>MTSPAIPVHGPAFIGIMFNVLLYGIMITQTFVYWNTYKNDKPWMRAFVLFLFLLDTVNAIFDLAWIYNVIIVHYGELQYLGVADWVFSTDPAMTAISAFCVQMFFAWRVKVLTSNIWAVLVIAACSFSQLLGGIGTSIACGILPEFIHFQKFQVIVIIWLACSALCDVMITIFMTWHLRSHKTGFAATDGIVDQVIRLTVQTGMITAAIAIADLIAFLASPSGLHLAFNLPLAKLYTNTLMSTLNARAGWKFNRTTDPSSGQNNINLRTMPGEALSATRGRTDVVDFGARSGVFVHVETNQMVDLSDDSDKKSAANDPLFTSQLPDVAYPKEKKGWSRGSESTAV</sequence>
<dbReference type="OrthoDB" id="3265526at2759"/>
<evidence type="ECO:0000256" key="2">
    <source>
        <dbReference type="SAM" id="Phobius"/>
    </source>
</evidence>
<feature type="transmembrane region" description="Helical" evidence="2">
    <location>
        <begin position="91"/>
        <end position="109"/>
    </location>
</feature>
<evidence type="ECO:0000313" key="4">
    <source>
        <dbReference type="EMBL" id="KDQ56991.1"/>
    </source>
</evidence>
<dbReference type="InterPro" id="IPR045339">
    <property type="entry name" value="DUF6534"/>
</dbReference>
<keyword evidence="2" id="KW-0472">Membrane</keyword>
<name>A0A067Q330_9AGAM</name>
<organism evidence="4 5">
    <name type="scientific">Jaapia argillacea MUCL 33604</name>
    <dbReference type="NCBI Taxonomy" id="933084"/>
    <lineage>
        <taxon>Eukaryota</taxon>
        <taxon>Fungi</taxon>
        <taxon>Dikarya</taxon>
        <taxon>Basidiomycota</taxon>
        <taxon>Agaricomycotina</taxon>
        <taxon>Agaricomycetes</taxon>
        <taxon>Agaricomycetidae</taxon>
        <taxon>Jaapiales</taxon>
        <taxon>Jaapiaceae</taxon>
        <taxon>Jaapia</taxon>
    </lineage>
</organism>
<dbReference type="Pfam" id="PF20152">
    <property type="entry name" value="DUF6534"/>
    <property type="match status" value="1"/>
</dbReference>
<dbReference type="AlphaFoldDB" id="A0A067Q330"/>
<dbReference type="HOGENOM" id="CLU_046025_2_0_1"/>
<keyword evidence="2" id="KW-1133">Transmembrane helix</keyword>
<feature type="transmembrane region" description="Helical" evidence="2">
    <location>
        <begin position="12"/>
        <end position="34"/>
    </location>
</feature>
<feature type="transmembrane region" description="Helical" evidence="2">
    <location>
        <begin position="156"/>
        <end position="178"/>
    </location>
</feature>
<keyword evidence="2" id="KW-0812">Transmembrane</keyword>
<reference evidence="5" key="1">
    <citation type="journal article" date="2014" name="Proc. Natl. Acad. Sci. U.S.A.">
        <title>Extensive sampling of basidiomycete genomes demonstrates inadequacy of the white-rot/brown-rot paradigm for wood decay fungi.</title>
        <authorList>
            <person name="Riley R."/>
            <person name="Salamov A.A."/>
            <person name="Brown D.W."/>
            <person name="Nagy L.G."/>
            <person name="Floudas D."/>
            <person name="Held B.W."/>
            <person name="Levasseur A."/>
            <person name="Lombard V."/>
            <person name="Morin E."/>
            <person name="Otillar R."/>
            <person name="Lindquist E.A."/>
            <person name="Sun H."/>
            <person name="LaButti K.M."/>
            <person name="Schmutz J."/>
            <person name="Jabbour D."/>
            <person name="Luo H."/>
            <person name="Baker S.E."/>
            <person name="Pisabarro A.G."/>
            <person name="Walton J.D."/>
            <person name="Blanchette R.A."/>
            <person name="Henrissat B."/>
            <person name="Martin F."/>
            <person name="Cullen D."/>
            <person name="Hibbett D.S."/>
            <person name="Grigoriev I.V."/>
        </authorList>
    </citation>
    <scope>NUCLEOTIDE SEQUENCE [LARGE SCALE GENOMIC DNA]</scope>
    <source>
        <strain evidence="5">MUCL 33604</strain>
    </source>
</reference>
<dbReference type="PANTHER" id="PTHR40465:SF1">
    <property type="entry name" value="DUF6534 DOMAIN-CONTAINING PROTEIN"/>
    <property type="match status" value="1"/>
</dbReference>
<dbReference type="InParanoid" id="A0A067Q330"/>
<keyword evidence="5" id="KW-1185">Reference proteome</keyword>
<evidence type="ECO:0000256" key="1">
    <source>
        <dbReference type="SAM" id="MobiDB-lite"/>
    </source>
</evidence>
<feature type="transmembrane region" description="Helical" evidence="2">
    <location>
        <begin position="46"/>
        <end position="71"/>
    </location>
</feature>
<evidence type="ECO:0000313" key="5">
    <source>
        <dbReference type="Proteomes" id="UP000027265"/>
    </source>
</evidence>
<feature type="transmembrane region" description="Helical" evidence="2">
    <location>
        <begin position="198"/>
        <end position="219"/>
    </location>
</feature>
<dbReference type="EMBL" id="KL197720">
    <property type="protein sequence ID" value="KDQ56991.1"/>
    <property type="molecule type" value="Genomic_DNA"/>
</dbReference>
<proteinExistence type="predicted"/>
<dbReference type="STRING" id="933084.A0A067Q330"/>